<dbReference type="CDD" id="cd04693">
    <property type="entry name" value="NUDIX_Hydrolase"/>
    <property type="match status" value="1"/>
</dbReference>
<name>A0A239ZK75_9STAP</name>
<gene>
    <name evidence="4" type="ORF">SAMEA4384403_01615</name>
</gene>
<dbReference type="PROSITE" id="PS51462">
    <property type="entry name" value="NUDIX"/>
    <property type="match status" value="1"/>
</dbReference>
<dbReference type="KEGG" id="sste:SAMEA4384403_1615"/>
<dbReference type="RefSeq" id="WP_095088449.1">
    <property type="nucleotide sequence ID" value="NZ_BMDM01000004.1"/>
</dbReference>
<proteinExistence type="inferred from homology"/>
<dbReference type="Pfam" id="PF00293">
    <property type="entry name" value="NUDIX"/>
    <property type="match status" value="1"/>
</dbReference>
<dbReference type="EMBL" id="LT906462">
    <property type="protein sequence ID" value="SNV71230.1"/>
    <property type="molecule type" value="Genomic_DNA"/>
</dbReference>
<sequence length="176" mass="20388">MEDDKENIIEKWDAYDKDLNKLGYDLIRGEDIEDNVFHLVSEVVIINSDGNYLAMRRDFNKVYPGLYEVSVGGSALRGESPIQAAKRETFEETGIKVSHLKQVGIYIAEQYNTIYVMFLAYVDINKDSIVLQKGETIDYRWVPSSEIKNFLNSEMHVPGKNERVKKMINMLKINYH</sequence>
<dbReference type="PANTHER" id="PTHR43736">
    <property type="entry name" value="ADP-RIBOSE PYROPHOSPHATASE"/>
    <property type="match status" value="1"/>
</dbReference>
<organism evidence="4 5">
    <name type="scientific">Mammaliicoccus stepanovicii</name>
    <dbReference type="NCBI Taxonomy" id="643214"/>
    <lineage>
        <taxon>Bacteria</taxon>
        <taxon>Bacillati</taxon>
        <taxon>Bacillota</taxon>
        <taxon>Bacilli</taxon>
        <taxon>Bacillales</taxon>
        <taxon>Staphylococcaceae</taxon>
        <taxon>Mammaliicoccus</taxon>
    </lineage>
</organism>
<dbReference type="InterPro" id="IPR000086">
    <property type="entry name" value="NUDIX_hydrolase_dom"/>
</dbReference>
<dbReference type="GO" id="GO:0016787">
    <property type="term" value="F:hydrolase activity"/>
    <property type="evidence" value="ECO:0007669"/>
    <property type="project" value="UniProtKB-KW"/>
</dbReference>
<comment type="similarity">
    <text evidence="1">Belongs to the Nudix hydrolase family.</text>
</comment>
<dbReference type="InterPro" id="IPR015797">
    <property type="entry name" value="NUDIX_hydrolase-like_dom_sf"/>
</dbReference>
<dbReference type="PANTHER" id="PTHR43736:SF1">
    <property type="entry name" value="DIHYDRONEOPTERIN TRIPHOSPHATE DIPHOSPHATASE"/>
    <property type="match status" value="1"/>
</dbReference>
<accession>A0A239ZK75</accession>
<protein>
    <submittedName>
        <fullName evidence="4">NTP pyrophosphohydrolases containing a Zn-finger, probably nucleic-acid-binding</fullName>
    </submittedName>
</protein>
<dbReference type="OrthoDB" id="9786032at2"/>
<keyword evidence="2 4" id="KW-0378">Hydrolase</keyword>
<evidence type="ECO:0000256" key="2">
    <source>
        <dbReference type="ARBA" id="ARBA00022801"/>
    </source>
</evidence>
<dbReference type="InterPro" id="IPR020084">
    <property type="entry name" value="NUDIX_hydrolase_CS"/>
</dbReference>
<evidence type="ECO:0000256" key="1">
    <source>
        <dbReference type="ARBA" id="ARBA00005582"/>
    </source>
</evidence>
<dbReference type="AlphaFoldDB" id="A0A239ZK75"/>
<feature type="domain" description="Nudix hydrolase" evidence="3">
    <location>
        <begin position="36"/>
        <end position="169"/>
    </location>
</feature>
<dbReference type="SUPFAM" id="SSF55811">
    <property type="entry name" value="Nudix"/>
    <property type="match status" value="1"/>
</dbReference>
<dbReference type="Proteomes" id="UP000242084">
    <property type="component" value="Chromosome 1"/>
</dbReference>
<dbReference type="Gene3D" id="3.90.79.10">
    <property type="entry name" value="Nucleoside Triphosphate Pyrophosphohydrolase"/>
    <property type="match status" value="1"/>
</dbReference>
<evidence type="ECO:0000313" key="5">
    <source>
        <dbReference type="Proteomes" id="UP000242084"/>
    </source>
</evidence>
<dbReference type="PROSITE" id="PS00893">
    <property type="entry name" value="NUDIX_BOX"/>
    <property type="match status" value="1"/>
</dbReference>
<keyword evidence="5" id="KW-1185">Reference proteome</keyword>
<evidence type="ECO:0000313" key="4">
    <source>
        <dbReference type="EMBL" id="SNV71230.1"/>
    </source>
</evidence>
<reference evidence="4 5" key="1">
    <citation type="submission" date="2017-06" db="EMBL/GenBank/DDBJ databases">
        <authorList>
            <consortium name="Pathogen Informatics"/>
        </authorList>
    </citation>
    <scope>NUCLEOTIDE SEQUENCE [LARGE SCALE GENOMIC DNA]</scope>
    <source>
        <strain evidence="4 5">NCTC13839</strain>
    </source>
</reference>
<evidence type="ECO:0000259" key="3">
    <source>
        <dbReference type="PROSITE" id="PS51462"/>
    </source>
</evidence>